<feature type="transmembrane region" description="Helical" evidence="9">
    <location>
        <begin position="16"/>
        <end position="34"/>
    </location>
</feature>
<dbReference type="PANTHER" id="PTHR21576:SF45">
    <property type="entry name" value="TRANSPORTER MCH1-RELATED"/>
    <property type="match status" value="1"/>
</dbReference>
<dbReference type="AlphaFoldDB" id="R4XDC6"/>
<evidence type="ECO:0000313" key="10">
    <source>
        <dbReference type="EMBL" id="CCG83610.1"/>
    </source>
</evidence>
<comment type="subcellular location">
    <subcellularLocation>
        <location evidence="1">Vacuole membrane</location>
        <topology evidence="1">Multi-pass membrane protein</topology>
    </subcellularLocation>
</comment>
<dbReference type="Proteomes" id="UP000013776">
    <property type="component" value="Unassembled WGS sequence"/>
</dbReference>
<feature type="transmembrane region" description="Helical" evidence="9">
    <location>
        <begin position="115"/>
        <end position="133"/>
    </location>
</feature>
<dbReference type="VEuPathDB" id="FungiDB:TAPDE_003929"/>
<evidence type="ECO:0000313" key="11">
    <source>
        <dbReference type="Proteomes" id="UP000013776"/>
    </source>
</evidence>
<dbReference type="OrthoDB" id="199930at2759"/>
<feature type="transmembrane region" description="Helical" evidence="9">
    <location>
        <begin position="246"/>
        <end position="267"/>
    </location>
</feature>
<name>R4XDC6_TAPDE</name>
<dbReference type="GO" id="GO:0000329">
    <property type="term" value="C:fungal-type vacuole membrane"/>
    <property type="evidence" value="ECO:0007669"/>
    <property type="project" value="TreeGrafter"/>
</dbReference>
<evidence type="ECO:0000256" key="8">
    <source>
        <dbReference type="ARBA" id="ARBA00039330"/>
    </source>
</evidence>
<proteinExistence type="inferred from homology"/>
<comment type="similarity">
    <text evidence="2">Belongs to the major facilitator superfamily.</text>
</comment>
<dbReference type="eggNOG" id="ENOG502QTNE">
    <property type="taxonomic scope" value="Eukaryota"/>
</dbReference>
<gene>
    <name evidence="10" type="ORF">TAPDE_003929</name>
</gene>
<keyword evidence="3" id="KW-0813">Transport</keyword>
<feature type="transmembrane region" description="Helical" evidence="9">
    <location>
        <begin position="153"/>
        <end position="175"/>
    </location>
</feature>
<evidence type="ECO:0000256" key="5">
    <source>
        <dbReference type="ARBA" id="ARBA00022692"/>
    </source>
</evidence>
<organism evidence="10 11">
    <name type="scientific">Taphrina deformans (strain PYCC 5710 / ATCC 11124 / CBS 356.35 / IMI 108563 / JCM 9778 / NBRC 8474)</name>
    <name type="common">Peach leaf curl fungus</name>
    <name type="synonym">Lalaria deformans</name>
    <dbReference type="NCBI Taxonomy" id="1097556"/>
    <lineage>
        <taxon>Eukaryota</taxon>
        <taxon>Fungi</taxon>
        <taxon>Dikarya</taxon>
        <taxon>Ascomycota</taxon>
        <taxon>Taphrinomycotina</taxon>
        <taxon>Taphrinomycetes</taxon>
        <taxon>Taphrinales</taxon>
        <taxon>Taphrinaceae</taxon>
        <taxon>Taphrina</taxon>
    </lineage>
</organism>
<keyword evidence="6 9" id="KW-1133">Transmembrane helix</keyword>
<keyword evidence="11" id="KW-1185">Reference proteome</keyword>
<dbReference type="Pfam" id="PF07690">
    <property type="entry name" value="MFS_1"/>
    <property type="match status" value="1"/>
</dbReference>
<dbReference type="InterPro" id="IPR036259">
    <property type="entry name" value="MFS_trans_sf"/>
</dbReference>
<feature type="transmembrane region" description="Helical" evidence="9">
    <location>
        <begin position="40"/>
        <end position="60"/>
    </location>
</feature>
<evidence type="ECO:0000256" key="9">
    <source>
        <dbReference type="SAM" id="Phobius"/>
    </source>
</evidence>
<evidence type="ECO:0000256" key="2">
    <source>
        <dbReference type="ARBA" id="ARBA00008335"/>
    </source>
</evidence>
<evidence type="ECO:0000256" key="3">
    <source>
        <dbReference type="ARBA" id="ARBA00022448"/>
    </source>
</evidence>
<protein>
    <recommendedName>
        <fullName evidence="8">Probable transporter MCH1</fullName>
    </recommendedName>
</protein>
<evidence type="ECO:0000256" key="1">
    <source>
        <dbReference type="ARBA" id="ARBA00004128"/>
    </source>
</evidence>
<evidence type="ECO:0000256" key="6">
    <source>
        <dbReference type="ARBA" id="ARBA00022989"/>
    </source>
</evidence>
<keyword evidence="5 9" id="KW-0812">Transmembrane</keyword>
<feature type="transmembrane region" description="Helical" evidence="9">
    <location>
        <begin position="187"/>
        <end position="207"/>
    </location>
</feature>
<accession>R4XDC6</accession>
<dbReference type="Gene3D" id="1.20.1250.20">
    <property type="entry name" value="MFS general substrate transporter like domains"/>
    <property type="match status" value="1"/>
</dbReference>
<dbReference type="PANTHER" id="PTHR21576">
    <property type="entry name" value="UNCHARACTERIZED NODULIN-LIKE PROTEIN"/>
    <property type="match status" value="1"/>
</dbReference>
<keyword evidence="7 9" id="KW-0472">Membrane</keyword>
<feature type="transmembrane region" description="Helical" evidence="9">
    <location>
        <begin position="293"/>
        <end position="313"/>
    </location>
</feature>
<dbReference type="GO" id="GO:0022857">
    <property type="term" value="F:transmembrane transporter activity"/>
    <property type="evidence" value="ECO:0007669"/>
    <property type="project" value="InterPro"/>
</dbReference>
<sequence length="321" mass="34459">MSGLSTVAKNHPNSRGLSMAIVTASFGLSGLTTGNINIRAMYLSFGVLLSTVGLFSAYTLRIIDTNAHVGVSAVYDSDDEDDETTALLSQSAILEPSDKLSQMDRMKTFLKDHSSWWYFLAFILLAGPGEVFTNNLGTMFQALQDSRVDSMSASSQVSLFALSSTCGRLLFGALCDVPSKSPITARMLILILTATLLSFGFIYLSLLSTASTFWVSSVAVGAGYGGLFTVYPAIISIVWGTENFATFWGCLATAPAVGSTSFGILYAKMYDRVSTDQGNGLCRGRECFGTSTLWFAGANLVGVGILMFATVVWRRRFSTES</sequence>
<comment type="caution">
    <text evidence="10">The sequence shown here is derived from an EMBL/GenBank/DDBJ whole genome shotgun (WGS) entry which is preliminary data.</text>
</comment>
<dbReference type="InterPro" id="IPR011701">
    <property type="entry name" value="MFS"/>
</dbReference>
<dbReference type="SUPFAM" id="SSF103473">
    <property type="entry name" value="MFS general substrate transporter"/>
    <property type="match status" value="1"/>
</dbReference>
<evidence type="ECO:0000256" key="4">
    <source>
        <dbReference type="ARBA" id="ARBA00022554"/>
    </source>
</evidence>
<dbReference type="EMBL" id="CAHR02000162">
    <property type="protein sequence ID" value="CCG83610.1"/>
    <property type="molecule type" value="Genomic_DNA"/>
</dbReference>
<keyword evidence="4" id="KW-0926">Vacuole</keyword>
<evidence type="ECO:0000256" key="7">
    <source>
        <dbReference type="ARBA" id="ARBA00023136"/>
    </source>
</evidence>
<reference evidence="10 11" key="1">
    <citation type="journal article" date="2013" name="MBio">
        <title>Genome sequencing of the plant pathogen Taphrina deformans, the causal agent of peach leaf curl.</title>
        <authorList>
            <person name="Cisse O.H."/>
            <person name="Almeida J.M.G.C.F."/>
            <person name="Fonseca A."/>
            <person name="Kumar A.A."/>
            <person name="Salojaervi J."/>
            <person name="Overmyer K."/>
            <person name="Hauser P.M."/>
            <person name="Pagni M."/>
        </authorList>
    </citation>
    <scope>NUCLEOTIDE SEQUENCE [LARGE SCALE GENOMIC DNA]</scope>
    <source>
        <strain evidence="11">PYCC 5710 / ATCC 11124 / CBS 356.35 / IMI 108563 / JCM 9778 / NBRC 8474</strain>
    </source>
</reference>
<feature type="transmembrane region" description="Helical" evidence="9">
    <location>
        <begin position="213"/>
        <end position="239"/>
    </location>
</feature>